<protein>
    <recommendedName>
        <fullName evidence="3">NACHT domain-containing protein</fullName>
    </recommendedName>
</protein>
<dbReference type="InterPro" id="IPR043504">
    <property type="entry name" value="Peptidase_S1_PA_chymotrypsin"/>
</dbReference>
<dbReference type="Gene3D" id="2.40.10.10">
    <property type="entry name" value="Trypsin-like serine proteases"/>
    <property type="match status" value="1"/>
</dbReference>
<evidence type="ECO:0000313" key="2">
    <source>
        <dbReference type="Proteomes" id="UP001500655"/>
    </source>
</evidence>
<dbReference type="InterPro" id="IPR004155">
    <property type="entry name" value="PBS_lyase_HEAT"/>
</dbReference>
<dbReference type="Proteomes" id="UP001500655">
    <property type="component" value="Unassembled WGS sequence"/>
</dbReference>
<dbReference type="InterPro" id="IPR011989">
    <property type="entry name" value="ARM-like"/>
</dbReference>
<dbReference type="EMBL" id="BAAALS010000013">
    <property type="protein sequence ID" value="GAA1757300.1"/>
    <property type="molecule type" value="Genomic_DNA"/>
</dbReference>
<accession>A0ABN2KIP1</accession>
<gene>
    <name evidence="1" type="ORF">GCM10009681_30740</name>
</gene>
<dbReference type="InterPro" id="IPR009003">
    <property type="entry name" value="Peptidase_S1_PA"/>
</dbReference>
<dbReference type="Pfam" id="PF13365">
    <property type="entry name" value="Trypsin_2"/>
    <property type="match status" value="1"/>
</dbReference>
<organism evidence="1 2">
    <name type="scientific">Luedemannella helvata</name>
    <dbReference type="NCBI Taxonomy" id="349315"/>
    <lineage>
        <taxon>Bacteria</taxon>
        <taxon>Bacillati</taxon>
        <taxon>Actinomycetota</taxon>
        <taxon>Actinomycetes</taxon>
        <taxon>Micromonosporales</taxon>
        <taxon>Micromonosporaceae</taxon>
        <taxon>Luedemannella</taxon>
    </lineage>
</organism>
<keyword evidence="2" id="KW-1185">Reference proteome</keyword>
<name>A0ABN2KIP1_9ACTN</name>
<dbReference type="InterPro" id="IPR016024">
    <property type="entry name" value="ARM-type_fold"/>
</dbReference>
<proteinExistence type="predicted"/>
<evidence type="ECO:0000313" key="1">
    <source>
        <dbReference type="EMBL" id="GAA1757300.1"/>
    </source>
</evidence>
<evidence type="ECO:0008006" key="3">
    <source>
        <dbReference type="Google" id="ProtNLM"/>
    </source>
</evidence>
<dbReference type="SUPFAM" id="SSF48371">
    <property type="entry name" value="ARM repeat"/>
    <property type="match status" value="1"/>
</dbReference>
<dbReference type="InterPro" id="IPR027417">
    <property type="entry name" value="P-loop_NTPase"/>
</dbReference>
<dbReference type="SUPFAM" id="SSF52540">
    <property type="entry name" value="P-loop containing nucleoside triphosphate hydrolases"/>
    <property type="match status" value="1"/>
</dbReference>
<comment type="caution">
    <text evidence="1">The sequence shown here is derived from an EMBL/GenBank/DDBJ whole genome shotgun (WGS) entry which is preliminary data.</text>
</comment>
<sequence>MRTGPDPARVAQIVAAGVRASGYLVRSRTVLTAAHAVQPQERLKVRFVAEDGGEVIEQGEVVFHEPSLDIAVVTLAGGPKVDPVPYGRVVDPLPAEAIGFPRFRLHTHQGAIFRDTRHARGVVAPASWRREGGLELIVDAPAPDPEASPWEGMSGAAIWSVGHVIGVVSEHRLNDPPDTLTGTRVDRWYGDPKLSRGRLKRLRDLIGLPAEHGRLTTVTAHVWHLEAYLDAATHALRQPTGAPAIDSYVPQTLHRHGVDNLLDIRAGQGRITSEDLLATTTGAIVTAGPGGGKSSLLRALQAAGIARWRGAHPPGELPVYVQATDLVGGAPLAQALAGAVSARLSAHGLTARLPDEFFQAPPRPGGRWLLLVDGLDDIIDPEGRAHVLRLLSAARDYRFILCTRPLADRRETGLRQGTARYELEPFARHQIHEFACRWFTAAGGEDPSATADALALAATRAGLIDLMRVPLMAALLCHLYAVAPDAPLPSGRSGVISRFVESQSERFHSPGAGGAFSQAKATFERYGPDVVTAAGRAVALMPAVVREMAVRQHNAGVVAVNAFLAAHPKLAPPAPVPHEAWSSFLADTARRTGLLVGEPAAFFHGSIAEYFAAQELAADAARHEAVLRDGLAAVRRRTRAARYLSVPAPAPEASFLGFLIDARKPSRSAHGVLKDLASGTYVQGPEFIAELVRLGTKVPPDVVRRATDNLRRTVGRKKRYTPSDRARAAVALAELSTDEGEELMLSLASDTDLPASALMDGRDKDDAEHAGLLRGRYEYPRVYLALKLAERGRPAGYVLLNAMARDAYLLPMTRAHSAGALADLGSPGAAELLHDLAHDPTMTVSGRIVAARLLGLKLADERAARILNAIARDDSLSPFVVSRAAFSLARLGDNRGRTILLRIARTAPPDGGLMAHFARVQAARFLARLGDERALKVFERLAHDEDVPTFVRRRAKSGRKRFAAMKQAAMTVEQRVIAEIASVGVAARFVNAFLTPIANVAVHAFLRRYRDARPADADP</sequence>
<reference evidence="1 2" key="1">
    <citation type="journal article" date="2019" name="Int. J. Syst. Evol. Microbiol.">
        <title>The Global Catalogue of Microorganisms (GCM) 10K type strain sequencing project: providing services to taxonomists for standard genome sequencing and annotation.</title>
        <authorList>
            <consortium name="The Broad Institute Genomics Platform"/>
            <consortium name="The Broad Institute Genome Sequencing Center for Infectious Disease"/>
            <person name="Wu L."/>
            <person name="Ma J."/>
        </authorList>
    </citation>
    <scope>NUCLEOTIDE SEQUENCE [LARGE SCALE GENOMIC DNA]</scope>
    <source>
        <strain evidence="1 2">JCM 13249</strain>
    </source>
</reference>
<dbReference type="SMART" id="SM00567">
    <property type="entry name" value="EZ_HEAT"/>
    <property type="match status" value="4"/>
</dbReference>
<dbReference type="SUPFAM" id="SSF50494">
    <property type="entry name" value="Trypsin-like serine proteases"/>
    <property type="match status" value="1"/>
</dbReference>
<dbReference type="RefSeq" id="WP_344082026.1">
    <property type="nucleotide sequence ID" value="NZ_BAAALS010000013.1"/>
</dbReference>
<dbReference type="Gene3D" id="1.25.10.10">
    <property type="entry name" value="Leucine-rich Repeat Variant"/>
    <property type="match status" value="1"/>
</dbReference>